<feature type="signal peptide" evidence="8">
    <location>
        <begin position="1"/>
        <end position="25"/>
    </location>
</feature>
<keyword evidence="6" id="KW-0862">Zinc</keyword>
<sequence>MKPVTIIGFLLTLYLALLEPPLVEGLCCDNGNWAWVKKGCCVASCAGQNCGTGDCGGASGRTCYCRRCKNGPPVQFFCLFKSFDTSLADVCIELKNRWMEWDAVEPCPFSKGDLRKFFSQQITEFLAELLEEEVSLSKVQAMQTVYDFNSYKNCEIRFRWLRLCLKAKWEAQVPLVLQFVTEQGRMKYVRPLYREMYNWEEIRPRAIDHFKKTRSSMMSMSATIIAKDLHL</sequence>
<reference evidence="10 11" key="1">
    <citation type="submission" date="2015-12" db="EMBL/GenBank/DDBJ databases">
        <title>The genome of Folsomia candida.</title>
        <authorList>
            <person name="Faddeeva A."/>
            <person name="Derks M.F."/>
            <person name="Anvar Y."/>
            <person name="Smit S."/>
            <person name="Van Straalen N."/>
            <person name="Roelofs D."/>
        </authorList>
    </citation>
    <scope>NUCLEOTIDE SEQUENCE [LARGE SCALE GENOMIC DNA]</scope>
    <source>
        <strain evidence="10 11">VU population</strain>
        <tissue evidence="10">Whole body</tissue>
    </source>
</reference>
<dbReference type="FunFam" id="1.25.40.320:FF:000001">
    <property type="entry name" value="Leukotriene A(4) hydrolase"/>
    <property type="match status" value="1"/>
</dbReference>
<dbReference type="InterPro" id="IPR016024">
    <property type="entry name" value="ARM-type_fold"/>
</dbReference>
<dbReference type="EMBL" id="LNIX01000002">
    <property type="protein sequence ID" value="OXA59858.1"/>
    <property type="molecule type" value="Genomic_DNA"/>
</dbReference>
<evidence type="ECO:0000256" key="1">
    <source>
        <dbReference type="ARBA" id="ARBA00001947"/>
    </source>
</evidence>
<dbReference type="Pfam" id="PF09127">
    <property type="entry name" value="Leuk-A4-hydro_C"/>
    <property type="match status" value="1"/>
</dbReference>
<evidence type="ECO:0000313" key="11">
    <source>
        <dbReference type="Proteomes" id="UP000198287"/>
    </source>
</evidence>
<comment type="similarity">
    <text evidence="2">Belongs to the peptidase M1 family.</text>
</comment>
<keyword evidence="8" id="KW-0732">Signal</keyword>
<feature type="domain" description="Peptidase M1 leukotriene A4 hydrolase/aminopeptidase C-terminal" evidence="9">
    <location>
        <begin position="86"/>
        <end position="229"/>
    </location>
</feature>
<evidence type="ECO:0000256" key="4">
    <source>
        <dbReference type="ARBA" id="ARBA00022723"/>
    </source>
</evidence>
<evidence type="ECO:0000256" key="2">
    <source>
        <dbReference type="ARBA" id="ARBA00010136"/>
    </source>
</evidence>
<dbReference type="InterPro" id="IPR034015">
    <property type="entry name" value="M1_LTA4H"/>
</dbReference>
<dbReference type="GO" id="GO:0004301">
    <property type="term" value="F:epoxide hydrolase activity"/>
    <property type="evidence" value="ECO:0007669"/>
    <property type="project" value="TreeGrafter"/>
</dbReference>
<dbReference type="PANTHER" id="PTHR45726">
    <property type="entry name" value="LEUKOTRIENE A-4 HYDROLASE"/>
    <property type="match status" value="1"/>
</dbReference>
<dbReference type="GO" id="GO:0004177">
    <property type="term" value="F:aminopeptidase activity"/>
    <property type="evidence" value="ECO:0007669"/>
    <property type="project" value="TreeGrafter"/>
</dbReference>
<dbReference type="SMART" id="SM01263">
    <property type="entry name" value="Leuk-A4-hydro_C"/>
    <property type="match status" value="1"/>
</dbReference>
<dbReference type="PANTHER" id="PTHR45726:SF3">
    <property type="entry name" value="LEUKOTRIENE A-4 HYDROLASE"/>
    <property type="match status" value="1"/>
</dbReference>
<evidence type="ECO:0000256" key="5">
    <source>
        <dbReference type="ARBA" id="ARBA00022801"/>
    </source>
</evidence>
<proteinExistence type="inferred from homology"/>
<dbReference type="GO" id="GO:0008237">
    <property type="term" value="F:metallopeptidase activity"/>
    <property type="evidence" value="ECO:0007669"/>
    <property type="project" value="UniProtKB-KW"/>
</dbReference>
<dbReference type="GO" id="GO:0006508">
    <property type="term" value="P:proteolysis"/>
    <property type="evidence" value="ECO:0007669"/>
    <property type="project" value="UniProtKB-KW"/>
</dbReference>
<keyword evidence="3" id="KW-0645">Protease</keyword>
<dbReference type="InterPro" id="IPR015211">
    <property type="entry name" value="Peptidase_M1_C"/>
</dbReference>
<protein>
    <submittedName>
        <fullName evidence="10">Leukotriene A-4 hydrolase</fullName>
    </submittedName>
</protein>
<evidence type="ECO:0000256" key="8">
    <source>
        <dbReference type="SAM" id="SignalP"/>
    </source>
</evidence>
<dbReference type="GO" id="GO:0008270">
    <property type="term" value="F:zinc ion binding"/>
    <property type="evidence" value="ECO:0007669"/>
    <property type="project" value="InterPro"/>
</dbReference>
<keyword evidence="5 10" id="KW-0378">Hydrolase</keyword>
<evidence type="ECO:0000256" key="6">
    <source>
        <dbReference type="ARBA" id="ARBA00022833"/>
    </source>
</evidence>
<dbReference type="SUPFAM" id="SSF48371">
    <property type="entry name" value="ARM repeat"/>
    <property type="match status" value="1"/>
</dbReference>
<dbReference type="AlphaFoldDB" id="A0A226ERM2"/>
<feature type="chain" id="PRO_5012511111" evidence="8">
    <location>
        <begin position="26"/>
        <end position="231"/>
    </location>
</feature>
<organism evidence="10 11">
    <name type="scientific">Folsomia candida</name>
    <name type="common">Springtail</name>
    <dbReference type="NCBI Taxonomy" id="158441"/>
    <lineage>
        <taxon>Eukaryota</taxon>
        <taxon>Metazoa</taxon>
        <taxon>Ecdysozoa</taxon>
        <taxon>Arthropoda</taxon>
        <taxon>Hexapoda</taxon>
        <taxon>Collembola</taxon>
        <taxon>Entomobryomorpha</taxon>
        <taxon>Isotomoidea</taxon>
        <taxon>Isotomidae</taxon>
        <taxon>Proisotominae</taxon>
        <taxon>Folsomia</taxon>
    </lineage>
</organism>
<gene>
    <name evidence="10" type="ORF">Fcan01_05872</name>
</gene>
<keyword evidence="4" id="KW-0479">Metal-binding</keyword>
<dbReference type="GO" id="GO:0043171">
    <property type="term" value="P:peptide catabolic process"/>
    <property type="evidence" value="ECO:0007669"/>
    <property type="project" value="TreeGrafter"/>
</dbReference>
<name>A0A226ERM2_FOLCA</name>
<comment type="caution">
    <text evidence="10">The sequence shown here is derived from an EMBL/GenBank/DDBJ whole genome shotgun (WGS) entry which is preliminary data.</text>
</comment>
<dbReference type="GO" id="GO:0005829">
    <property type="term" value="C:cytosol"/>
    <property type="evidence" value="ECO:0007669"/>
    <property type="project" value="TreeGrafter"/>
</dbReference>
<evidence type="ECO:0000256" key="3">
    <source>
        <dbReference type="ARBA" id="ARBA00022670"/>
    </source>
</evidence>
<accession>A0A226ERM2</accession>
<dbReference type="Gene3D" id="1.25.40.320">
    <property type="entry name" value="Peptidase M1, leukotriene A4 hydrolase/aminopeptidase C-terminal domain"/>
    <property type="match status" value="1"/>
</dbReference>
<keyword evidence="7" id="KW-0482">Metalloprotease</keyword>
<keyword evidence="11" id="KW-1185">Reference proteome</keyword>
<dbReference type="OrthoDB" id="79562at2759"/>
<dbReference type="Proteomes" id="UP000198287">
    <property type="component" value="Unassembled WGS sequence"/>
</dbReference>
<dbReference type="STRING" id="158441.A0A226ERM2"/>
<dbReference type="InterPro" id="IPR038502">
    <property type="entry name" value="M1_LTA-4_hydro/amino_C_sf"/>
</dbReference>
<evidence type="ECO:0000259" key="9">
    <source>
        <dbReference type="SMART" id="SM01263"/>
    </source>
</evidence>
<evidence type="ECO:0000313" key="10">
    <source>
        <dbReference type="EMBL" id="OXA59858.1"/>
    </source>
</evidence>
<comment type="cofactor">
    <cofactor evidence="1">
        <name>Zn(2+)</name>
        <dbReference type="ChEBI" id="CHEBI:29105"/>
    </cofactor>
</comment>
<evidence type="ECO:0000256" key="7">
    <source>
        <dbReference type="ARBA" id="ARBA00023049"/>
    </source>
</evidence>